<evidence type="ECO:0000256" key="13">
    <source>
        <dbReference type="ARBA" id="ARBA00023136"/>
    </source>
</evidence>
<sequence length="271" mass="31163">MDIINTINTMHSPLESRYTAEEKEWHIIRQKLIQQNQELEELYYFKSRLLSIVVHDLRAPLNNSLLSMRLFNEGTLTEQEAKQAALLIVENITQIKKMLDNLLTQFPKTLHGFHPEIIPIKPVLEETFSLYQALLAEKSISVELNTSMANLVVTNNSYLSLVLRNIIDNAVKFTPPNGRIIAGVAEWEYDYEIYISNTHEDISMDKATNILSGKKFALRPGMETESGMGLGLFFCREYLKSMNSHLSISQTNDEIIFSFRLTRHRVQTVPD</sequence>
<keyword evidence="9 15" id="KW-0418">Kinase</keyword>
<evidence type="ECO:0000256" key="5">
    <source>
        <dbReference type="ARBA" id="ARBA00022553"/>
    </source>
</evidence>
<evidence type="ECO:0000259" key="14">
    <source>
        <dbReference type="PROSITE" id="PS50109"/>
    </source>
</evidence>
<reference evidence="15 16" key="1">
    <citation type="submission" date="2024-06" db="EMBL/GenBank/DDBJ databases">
        <title>Chitinophaga defluvii sp. nov., isolated from municipal sewage.</title>
        <authorList>
            <person name="Zhang L."/>
        </authorList>
    </citation>
    <scope>NUCLEOTIDE SEQUENCE [LARGE SCALE GENOMIC DNA]</scope>
    <source>
        <strain evidence="15 16">H8</strain>
    </source>
</reference>
<organism evidence="15 16">
    <name type="scientific">Chitinophaga defluvii</name>
    <dbReference type="NCBI Taxonomy" id="3163343"/>
    <lineage>
        <taxon>Bacteria</taxon>
        <taxon>Pseudomonadati</taxon>
        <taxon>Bacteroidota</taxon>
        <taxon>Chitinophagia</taxon>
        <taxon>Chitinophagales</taxon>
        <taxon>Chitinophagaceae</taxon>
        <taxon>Chitinophaga</taxon>
    </lineage>
</organism>
<keyword evidence="13" id="KW-0472">Membrane</keyword>
<name>A0ABV2SZB1_9BACT</name>
<keyword evidence="5" id="KW-0597">Phosphoprotein</keyword>
<evidence type="ECO:0000256" key="3">
    <source>
        <dbReference type="ARBA" id="ARBA00012438"/>
    </source>
</evidence>
<dbReference type="InterPro" id="IPR036890">
    <property type="entry name" value="HATPase_C_sf"/>
</dbReference>
<keyword evidence="11" id="KW-1133">Transmembrane helix</keyword>
<dbReference type="Gene3D" id="1.10.287.130">
    <property type="match status" value="1"/>
</dbReference>
<evidence type="ECO:0000256" key="10">
    <source>
        <dbReference type="ARBA" id="ARBA00022840"/>
    </source>
</evidence>
<keyword evidence="10" id="KW-0067">ATP-binding</keyword>
<dbReference type="RefSeq" id="WP_354658761.1">
    <property type="nucleotide sequence ID" value="NZ_JBEXAC010000001.1"/>
</dbReference>
<dbReference type="PANTHER" id="PTHR45528">
    <property type="entry name" value="SENSOR HISTIDINE KINASE CPXA"/>
    <property type="match status" value="1"/>
</dbReference>
<evidence type="ECO:0000256" key="8">
    <source>
        <dbReference type="ARBA" id="ARBA00022741"/>
    </source>
</evidence>
<keyword evidence="7" id="KW-0812">Transmembrane</keyword>
<dbReference type="InterPro" id="IPR003594">
    <property type="entry name" value="HATPase_dom"/>
</dbReference>
<evidence type="ECO:0000256" key="1">
    <source>
        <dbReference type="ARBA" id="ARBA00000085"/>
    </source>
</evidence>
<dbReference type="EC" id="2.7.13.3" evidence="3"/>
<dbReference type="InterPro" id="IPR036097">
    <property type="entry name" value="HisK_dim/P_sf"/>
</dbReference>
<dbReference type="SUPFAM" id="SSF47384">
    <property type="entry name" value="Homodimeric domain of signal transducing histidine kinase"/>
    <property type="match status" value="1"/>
</dbReference>
<proteinExistence type="predicted"/>
<dbReference type="CDD" id="cd00082">
    <property type="entry name" value="HisKA"/>
    <property type="match status" value="1"/>
</dbReference>
<evidence type="ECO:0000256" key="6">
    <source>
        <dbReference type="ARBA" id="ARBA00022679"/>
    </source>
</evidence>
<dbReference type="SUPFAM" id="SSF55874">
    <property type="entry name" value="ATPase domain of HSP90 chaperone/DNA topoisomerase II/histidine kinase"/>
    <property type="match status" value="1"/>
</dbReference>
<dbReference type="Proteomes" id="UP001549749">
    <property type="component" value="Unassembled WGS sequence"/>
</dbReference>
<evidence type="ECO:0000313" key="16">
    <source>
        <dbReference type="Proteomes" id="UP001549749"/>
    </source>
</evidence>
<keyword evidence="16" id="KW-1185">Reference proteome</keyword>
<dbReference type="Gene3D" id="3.30.565.10">
    <property type="entry name" value="Histidine kinase-like ATPase, C-terminal domain"/>
    <property type="match status" value="1"/>
</dbReference>
<accession>A0ABV2SZB1</accession>
<evidence type="ECO:0000256" key="7">
    <source>
        <dbReference type="ARBA" id="ARBA00022692"/>
    </source>
</evidence>
<protein>
    <recommendedName>
        <fullName evidence="3">histidine kinase</fullName>
        <ecNumber evidence="3">2.7.13.3</ecNumber>
    </recommendedName>
</protein>
<dbReference type="PANTHER" id="PTHR45528:SF1">
    <property type="entry name" value="SENSOR HISTIDINE KINASE CPXA"/>
    <property type="match status" value="1"/>
</dbReference>
<dbReference type="InterPro" id="IPR005467">
    <property type="entry name" value="His_kinase_dom"/>
</dbReference>
<comment type="caution">
    <text evidence="15">The sequence shown here is derived from an EMBL/GenBank/DDBJ whole genome shotgun (WGS) entry which is preliminary data.</text>
</comment>
<evidence type="ECO:0000256" key="12">
    <source>
        <dbReference type="ARBA" id="ARBA00023012"/>
    </source>
</evidence>
<dbReference type="SMART" id="SM00387">
    <property type="entry name" value="HATPase_c"/>
    <property type="match status" value="1"/>
</dbReference>
<comment type="catalytic activity">
    <reaction evidence="1">
        <text>ATP + protein L-histidine = ADP + protein N-phospho-L-histidine.</text>
        <dbReference type="EC" id="2.7.13.3"/>
    </reaction>
</comment>
<keyword evidence="6" id="KW-0808">Transferase</keyword>
<evidence type="ECO:0000313" key="15">
    <source>
        <dbReference type="EMBL" id="MET6996113.1"/>
    </source>
</evidence>
<keyword evidence="8" id="KW-0547">Nucleotide-binding</keyword>
<evidence type="ECO:0000256" key="4">
    <source>
        <dbReference type="ARBA" id="ARBA00022475"/>
    </source>
</evidence>
<keyword evidence="4" id="KW-1003">Cell membrane</keyword>
<evidence type="ECO:0000256" key="9">
    <source>
        <dbReference type="ARBA" id="ARBA00022777"/>
    </source>
</evidence>
<feature type="domain" description="Histidine kinase" evidence="14">
    <location>
        <begin position="52"/>
        <end position="265"/>
    </location>
</feature>
<dbReference type="InterPro" id="IPR050398">
    <property type="entry name" value="HssS/ArlS-like"/>
</dbReference>
<dbReference type="Pfam" id="PF02518">
    <property type="entry name" value="HATPase_c"/>
    <property type="match status" value="1"/>
</dbReference>
<comment type="subcellular location">
    <subcellularLocation>
        <location evidence="2">Cell membrane</location>
        <topology evidence="2">Multi-pass membrane protein</topology>
    </subcellularLocation>
</comment>
<gene>
    <name evidence="15" type="ORF">ABR189_01975</name>
</gene>
<evidence type="ECO:0000256" key="11">
    <source>
        <dbReference type="ARBA" id="ARBA00022989"/>
    </source>
</evidence>
<evidence type="ECO:0000256" key="2">
    <source>
        <dbReference type="ARBA" id="ARBA00004651"/>
    </source>
</evidence>
<dbReference type="InterPro" id="IPR003661">
    <property type="entry name" value="HisK_dim/P_dom"/>
</dbReference>
<dbReference type="EMBL" id="JBEXAC010000001">
    <property type="protein sequence ID" value="MET6996113.1"/>
    <property type="molecule type" value="Genomic_DNA"/>
</dbReference>
<dbReference type="PROSITE" id="PS50109">
    <property type="entry name" value="HIS_KIN"/>
    <property type="match status" value="1"/>
</dbReference>
<dbReference type="GO" id="GO:0016301">
    <property type="term" value="F:kinase activity"/>
    <property type="evidence" value="ECO:0007669"/>
    <property type="project" value="UniProtKB-KW"/>
</dbReference>
<keyword evidence="12" id="KW-0902">Two-component regulatory system</keyword>